<feature type="compositionally biased region" description="Polar residues" evidence="1">
    <location>
        <begin position="1"/>
        <end position="17"/>
    </location>
</feature>
<dbReference type="AlphaFoldDB" id="A0A3N4KJF8"/>
<keyword evidence="3" id="KW-1185">Reference proteome</keyword>
<accession>A0A3N4KJF8</accession>
<evidence type="ECO:0000313" key="3">
    <source>
        <dbReference type="Proteomes" id="UP000277580"/>
    </source>
</evidence>
<feature type="compositionally biased region" description="Polar residues" evidence="1">
    <location>
        <begin position="193"/>
        <end position="208"/>
    </location>
</feature>
<dbReference type="Proteomes" id="UP000277580">
    <property type="component" value="Unassembled WGS sequence"/>
</dbReference>
<name>A0A3N4KJF8_9PEZI</name>
<feature type="region of interest" description="Disordered" evidence="1">
    <location>
        <begin position="1"/>
        <end position="20"/>
    </location>
</feature>
<gene>
    <name evidence="2" type="ORF">P167DRAFT_576026</name>
</gene>
<organism evidence="2 3">
    <name type="scientific">Morchella conica CCBAS932</name>
    <dbReference type="NCBI Taxonomy" id="1392247"/>
    <lineage>
        <taxon>Eukaryota</taxon>
        <taxon>Fungi</taxon>
        <taxon>Dikarya</taxon>
        <taxon>Ascomycota</taxon>
        <taxon>Pezizomycotina</taxon>
        <taxon>Pezizomycetes</taxon>
        <taxon>Pezizales</taxon>
        <taxon>Morchellaceae</taxon>
        <taxon>Morchella</taxon>
    </lineage>
</organism>
<dbReference type="InParanoid" id="A0A3N4KJF8"/>
<protein>
    <submittedName>
        <fullName evidence="2">Uncharacterized protein</fullName>
    </submittedName>
</protein>
<evidence type="ECO:0000256" key="1">
    <source>
        <dbReference type="SAM" id="MobiDB-lite"/>
    </source>
</evidence>
<feature type="compositionally biased region" description="Low complexity" evidence="1">
    <location>
        <begin position="172"/>
        <end position="186"/>
    </location>
</feature>
<reference evidence="2 3" key="1">
    <citation type="journal article" date="2018" name="Nat. Ecol. Evol.">
        <title>Pezizomycetes genomes reveal the molecular basis of ectomycorrhizal truffle lifestyle.</title>
        <authorList>
            <person name="Murat C."/>
            <person name="Payen T."/>
            <person name="Noel B."/>
            <person name="Kuo A."/>
            <person name="Morin E."/>
            <person name="Chen J."/>
            <person name="Kohler A."/>
            <person name="Krizsan K."/>
            <person name="Balestrini R."/>
            <person name="Da Silva C."/>
            <person name="Montanini B."/>
            <person name="Hainaut M."/>
            <person name="Levati E."/>
            <person name="Barry K.W."/>
            <person name="Belfiori B."/>
            <person name="Cichocki N."/>
            <person name="Clum A."/>
            <person name="Dockter R.B."/>
            <person name="Fauchery L."/>
            <person name="Guy J."/>
            <person name="Iotti M."/>
            <person name="Le Tacon F."/>
            <person name="Lindquist E.A."/>
            <person name="Lipzen A."/>
            <person name="Malagnac F."/>
            <person name="Mello A."/>
            <person name="Molinier V."/>
            <person name="Miyauchi S."/>
            <person name="Poulain J."/>
            <person name="Riccioni C."/>
            <person name="Rubini A."/>
            <person name="Sitrit Y."/>
            <person name="Splivallo R."/>
            <person name="Traeger S."/>
            <person name="Wang M."/>
            <person name="Zifcakova L."/>
            <person name="Wipf D."/>
            <person name="Zambonelli A."/>
            <person name="Paolocci F."/>
            <person name="Nowrousian M."/>
            <person name="Ottonello S."/>
            <person name="Baldrian P."/>
            <person name="Spatafora J.W."/>
            <person name="Henrissat B."/>
            <person name="Nagy L.G."/>
            <person name="Aury J.M."/>
            <person name="Wincker P."/>
            <person name="Grigoriev I.V."/>
            <person name="Bonfante P."/>
            <person name="Martin F.M."/>
        </authorList>
    </citation>
    <scope>NUCLEOTIDE SEQUENCE [LARGE SCALE GENOMIC DNA]</scope>
    <source>
        <strain evidence="2 3">CCBAS932</strain>
    </source>
</reference>
<sequence length="316" mass="35200">MSRTSRANVRPSPNISPSRCEFHSETLVTPPTSSPPVSPLARHHRINNPRLFAQGDLGVELGDLIPTLNHYANDHARAVADLAAYVDGCHEDRKVVDWDYFACLSSAVDELEDIIWRIQRWVRTRPLFTRWIHPDAARLMQPFGCPKLIPDPEEEGRFYVITPNYNHYQLSSSTPAGTEAAAGSAANTVAEKASSSSPTENTAQEANIGTSDEMEVARLIQEYDKQEGTCDISSYEQDIDDEYLPDLALIHPDEEDSCHLQNAFSSGNSLDACATLDQHRRHLRRQELYIGGGGLPTIVEEEKEESDVGEARGRRC</sequence>
<proteinExistence type="predicted"/>
<dbReference type="EMBL" id="ML119141">
    <property type="protein sequence ID" value="RPB10704.1"/>
    <property type="molecule type" value="Genomic_DNA"/>
</dbReference>
<dbReference type="OrthoDB" id="10534595at2759"/>
<evidence type="ECO:0000313" key="2">
    <source>
        <dbReference type="EMBL" id="RPB10704.1"/>
    </source>
</evidence>
<feature type="region of interest" description="Disordered" evidence="1">
    <location>
        <begin position="172"/>
        <end position="208"/>
    </location>
</feature>